<sequence>LILILFLAILGKYFLMAALISLLFFIYVVFSTKPMMITHKITARGVDYNEKLYEWYMLDAFYFTKRNNQDFLIIETKLRFPNSLVFLLDEDDRLPIFLLLQEYVLYKDIRKQGRLEKMSFGEYIPLEEV</sequence>
<dbReference type="AlphaFoldDB" id="A0A101HGH2"/>
<reference evidence="3" key="1">
    <citation type="journal article" date="2015" name="MBio">
        <title>Genome-Resolved Metagenomic Analysis Reveals Roles for Candidate Phyla and Other Microbial Community Members in Biogeochemical Transformations in Oil Reservoirs.</title>
        <authorList>
            <person name="Hu P."/>
            <person name="Tom L."/>
            <person name="Singh A."/>
            <person name="Thomas B.C."/>
            <person name="Baker B.J."/>
            <person name="Piceno Y.M."/>
            <person name="Andersen G.L."/>
            <person name="Banfield J.F."/>
        </authorList>
    </citation>
    <scope>NUCLEOTIDE SEQUENCE [LARGE SCALE GENOMIC DNA]</scope>
</reference>
<protein>
    <submittedName>
        <fullName evidence="2">Transmembrane(S)protein</fullName>
    </submittedName>
</protein>
<dbReference type="EMBL" id="LGGO01000150">
    <property type="protein sequence ID" value="KUK76444.1"/>
    <property type="molecule type" value="Genomic_DNA"/>
</dbReference>
<keyword evidence="1" id="KW-0472">Membrane</keyword>
<keyword evidence="1" id="KW-1133">Transmembrane helix</keyword>
<keyword evidence="1 2" id="KW-0812">Transmembrane</keyword>
<feature type="non-terminal residue" evidence="2">
    <location>
        <position position="1"/>
    </location>
</feature>
<evidence type="ECO:0000313" key="3">
    <source>
        <dbReference type="Proteomes" id="UP000053904"/>
    </source>
</evidence>
<proteinExistence type="predicted"/>
<comment type="caution">
    <text evidence="2">The sequence shown here is derived from an EMBL/GenBank/DDBJ whole genome shotgun (WGS) entry which is preliminary data.</text>
</comment>
<evidence type="ECO:0000313" key="2">
    <source>
        <dbReference type="EMBL" id="KUK76444.1"/>
    </source>
</evidence>
<feature type="transmembrane region" description="Helical" evidence="1">
    <location>
        <begin position="6"/>
        <end position="30"/>
    </location>
</feature>
<organism evidence="2 3">
    <name type="scientific">candidate division WS6 bacterium 34_10</name>
    <dbReference type="NCBI Taxonomy" id="1641389"/>
    <lineage>
        <taxon>Bacteria</taxon>
        <taxon>Candidatus Dojkabacteria</taxon>
    </lineage>
</organism>
<dbReference type="Proteomes" id="UP000053904">
    <property type="component" value="Unassembled WGS sequence"/>
</dbReference>
<gene>
    <name evidence="2" type="ORF">XD93_0908</name>
</gene>
<accession>A0A101HGH2</accession>
<evidence type="ECO:0000256" key="1">
    <source>
        <dbReference type="SAM" id="Phobius"/>
    </source>
</evidence>
<name>A0A101HGH2_9BACT</name>